<reference evidence="1" key="1">
    <citation type="submission" date="2022-01" db="EMBL/GenBank/DDBJ databases">
        <title>Genome Sequence Resource for Two Populations of Ditylenchus destructor, the Migratory Endoparasitic Phytonematode.</title>
        <authorList>
            <person name="Zhang H."/>
            <person name="Lin R."/>
            <person name="Xie B."/>
        </authorList>
    </citation>
    <scope>NUCLEOTIDE SEQUENCE</scope>
    <source>
        <strain evidence="1">BazhouSP</strain>
    </source>
</reference>
<sequence>MRIPEIYYRPIAYDIDAVFSLLLFITAEIRCLKPPCVEFEEQKRQVETLYEQVKKWESQLLEEVKNNLTDICIEQHRQRPRILVHFNQRMQMLQAHMDAIFDQMEAISKKRQPIVEKIEMLESKLGINEQRKPEINTKVKVDNKSSSDRQHLLKITSTPLSQLEEIVTLSLVIARDFNLMP</sequence>
<dbReference type="EMBL" id="JAKKPZ010000016">
    <property type="protein sequence ID" value="KAI1713204.1"/>
    <property type="molecule type" value="Genomic_DNA"/>
</dbReference>
<keyword evidence="2" id="KW-1185">Reference proteome</keyword>
<dbReference type="Proteomes" id="UP001201812">
    <property type="component" value="Unassembled WGS sequence"/>
</dbReference>
<evidence type="ECO:0000313" key="1">
    <source>
        <dbReference type="EMBL" id="KAI1713204.1"/>
    </source>
</evidence>
<evidence type="ECO:0000313" key="2">
    <source>
        <dbReference type="Proteomes" id="UP001201812"/>
    </source>
</evidence>
<protein>
    <submittedName>
        <fullName evidence="1">Uncharacterized protein</fullName>
    </submittedName>
</protein>
<comment type="caution">
    <text evidence="1">The sequence shown here is derived from an EMBL/GenBank/DDBJ whole genome shotgun (WGS) entry which is preliminary data.</text>
</comment>
<proteinExistence type="predicted"/>
<accession>A0AAD4N6F6</accession>
<gene>
    <name evidence="1" type="ORF">DdX_09278</name>
</gene>
<dbReference type="AlphaFoldDB" id="A0AAD4N6F6"/>
<name>A0AAD4N6F6_9BILA</name>
<organism evidence="1 2">
    <name type="scientific">Ditylenchus destructor</name>
    <dbReference type="NCBI Taxonomy" id="166010"/>
    <lineage>
        <taxon>Eukaryota</taxon>
        <taxon>Metazoa</taxon>
        <taxon>Ecdysozoa</taxon>
        <taxon>Nematoda</taxon>
        <taxon>Chromadorea</taxon>
        <taxon>Rhabditida</taxon>
        <taxon>Tylenchina</taxon>
        <taxon>Tylenchomorpha</taxon>
        <taxon>Sphaerularioidea</taxon>
        <taxon>Anguinidae</taxon>
        <taxon>Anguininae</taxon>
        <taxon>Ditylenchus</taxon>
    </lineage>
</organism>